<evidence type="ECO:0000256" key="13">
    <source>
        <dbReference type="ARBA" id="ARBA00034811"/>
    </source>
</evidence>
<dbReference type="GO" id="GO:0005778">
    <property type="term" value="C:peroxisomal membrane"/>
    <property type="evidence" value="ECO:0007669"/>
    <property type="project" value="TreeGrafter"/>
</dbReference>
<comment type="caution">
    <text evidence="19">The sequence shown here is derived from an EMBL/GenBank/DDBJ whole genome shotgun (WGS) entry which is preliminary data.</text>
</comment>
<evidence type="ECO:0000256" key="10">
    <source>
        <dbReference type="ARBA" id="ARBA00023136"/>
    </source>
</evidence>
<comment type="catalytic activity">
    <reaction evidence="16">
        <text>ATP + H2O = ADP + phosphate + H(+)</text>
        <dbReference type="Rhea" id="RHEA:13065"/>
        <dbReference type="ChEBI" id="CHEBI:15377"/>
        <dbReference type="ChEBI" id="CHEBI:15378"/>
        <dbReference type="ChEBI" id="CHEBI:30616"/>
        <dbReference type="ChEBI" id="CHEBI:43474"/>
        <dbReference type="ChEBI" id="CHEBI:456216"/>
    </reaction>
    <physiologicalReaction direction="left-to-right" evidence="16">
        <dbReference type="Rhea" id="RHEA:13066"/>
    </physiologicalReaction>
</comment>
<dbReference type="FunFam" id="1.10.8.60:FF:000039">
    <property type="entry name" value="peroxisome biogenesis factor 6"/>
    <property type="match status" value="1"/>
</dbReference>
<evidence type="ECO:0000256" key="7">
    <source>
        <dbReference type="ARBA" id="ARBA00022840"/>
    </source>
</evidence>
<dbReference type="InterPro" id="IPR047533">
    <property type="entry name" value="RecA-like_PEX6_r2"/>
</dbReference>
<keyword evidence="9" id="KW-0496">Mitochondrion</keyword>
<evidence type="ECO:0000256" key="12">
    <source>
        <dbReference type="ARBA" id="ARBA00029433"/>
    </source>
</evidence>
<dbReference type="FunFam" id="3.40.50.300:FF:000109">
    <property type="entry name" value="Peroxisomal biogenesis factor 6"/>
    <property type="match status" value="1"/>
</dbReference>
<evidence type="ECO:0000313" key="19">
    <source>
        <dbReference type="EMBL" id="KAG0672238.1"/>
    </source>
</evidence>
<accession>A0A9P6WEL7</accession>
<dbReference type="InterPro" id="IPR041569">
    <property type="entry name" value="AAA_lid_3"/>
</dbReference>
<dbReference type="Pfam" id="PF23315">
    <property type="entry name" value="PEX6_4th"/>
    <property type="match status" value="1"/>
</dbReference>
<sequence length="1170" mass="132714">MVLPLIIGVGVTLLAVSARSGFRAWSIYKNLTPLMIARLNNIRINENDAESYRFQFHNDRRFDSNKINSQIKESLEINNIGGFFNRMTEAEALLILDISPQEIKQLSTQLVKKKHRNAIIRNHPDKGGSPFITAKINEARELILKSPLIKISSDLHDVSNSQTTGFATVKIPTYHSNKDQYTFIYSYILDKSLPYETITVPANYYNVHQYAPTFNFCEFDPIIEKDEISTLDAIHLELDPILYKKLSILSSNDEKLKFLTTKFRIKDKQSIIYSKQFIDRQLCWVSWCQNKEFGIIDLQKTNIVITRAPHSFQNITQQQHKNLNQPMINVECLPYSISSQLIIPPQDENSNHDDTLFAFSTYDIFVKLKISSGTEIQLSSNERSTRLRLFVLLEPNNFKKSIIYLHPRVKSLYPSNSNITVKKLIDTGKLLTATKTILSRVGSWDQTQKLYQDVILQNLKRFFADKKRVLKVNDLIPITFNKSLVSLISQETELTGDFDSADNFLNDHDTLVWFKVTHAEVNNSPSKEDDDSYEDNYMDEFIVDPVNTKLITSSIVLVPSKMINSTKYDHFYGIHETFVYDPIVFPYFMDLSNIVKSSFECLQKDIPVETFVLLNSTSPNVGKSMLVKGITNKFSTHIIEFDCVSFSVNKGSVDSITKTVGFLKAKLEAVIPHIDSAILYMSHLDVLFPPVDPNQDPNTAKISRMLELGLFNCIQDAMKRYKNVIFVASVNQIENLSNNVRSFFKFEINVPVPIESQRLSIFQWLLRPQNLTEMVFNLSLEFKLNLRMDERIDMSHLAVHSAGLTPLDIESIVKNALEQAMAQENNGEVLITMNTLERAISNARDEFSVSIGAPKIPNVTWEDIGGIDQIKDEIMDTIDMPLKHPELFSSGMKKRSGLLFYGPPGTGKTLMAKAIASNFSLNFFSVKGPELLNMYIGESEANVRRIFQRAREAKPCVIFFDEIDSVAPKRGNQGDSGGVMDRIVSQLLAELDGMSSSSGKGGSGSEGIFVIGATNRPDLLDEALLRPGRFDKLLYLGIPDTDSKQLNILKALTRKFTLDKDVDLLQIAENCPNNYTGADFYALCSDAMLKAMTRIAHTVDEKLFKCNEIRLANQENPISLNYWFDQISTEEDTIVSVSMEDFVSAQNELVCSVSQDELNHYLKVKHDFEG</sequence>
<keyword evidence="17" id="KW-0732">Signal</keyword>
<dbReference type="SUPFAM" id="SSF52540">
    <property type="entry name" value="P-loop containing nucleoside triphosphate hydrolases"/>
    <property type="match status" value="2"/>
</dbReference>
<evidence type="ECO:0000313" key="20">
    <source>
        <dbReference type="Proteomes" id="UP000750334"/>
    </source>
</evidence>
<evidence type="ECO:0000256" key="8">
    <source>
        <dbReference type="ARBA" id="ARBA00023010"/>
    </source>
</evidence>
<evidence type="ECO:0000256" key="1">
    <source>
        <dbReference type="ARBA" id="ARBA00004273"/>
    </source>
</evidence>
<dbReference type="PANTHER" id="PTHR23077">
    <property type="entry name" value="AAA-FAMILY ATPASE"/>
    <property type="match status" value="1"/>
</dbReference>
<dbReference type="GO" id="GO:0012505">
    <property type="term" value="C:endomembrane system"/>
    <property type="evidence" value="ECO:0007669"/>
    <property type="project" value="UniProtKB-SubCell"/>
</dbReference>
<dbReference type="Gene3D" id="3.40.50.300">
    <property type="entry name" value="P-loop containing nucleotide triphosphate hydrolases"/>
    <property type="match status" value="2"/>
</dbReference>
<dbReference type="GO" id="GO:0030150">
    <property type="term" value="P:protein import into mitochondrial matrix"/>
    <property type="evidence" value="ECO:0007669"/>
    <property type="project" value="UniProtKB-ARBA"/>
</dbReference>
<evidence type="ECO:0000256" key="9">
    <source>
        <dbReference type="ARBA" id="ARBA00023128"/>
    </source>
</evidence>
<dbReference type="GO" id="GO:0001671">
    <property type="term" value="F:ATPase activator activity"/>
    <property type="evidence" value="ECO:0007669"/>
    <property type="project" value="UniProtKB-ARBA"/>
</dbReference>
<evidence type="ECO:0000256" key="4">
    <source>
        <dbReference type="ARBA" id="ARBA00022741"/>
    </source>
</evidence>
<reference evidence="19 20" key="1">
    <citation type="submission" date="2020-11" db="EMBL/GenBank/DDBJ databases">
        <title>Kefir isolates.</title>
        <authorList>
            <person name="Marcisauskas S."/>
            <person name="Kim Y."/>
            <person name="Blasche S."/>
        </authorList>
    </citation>
    <scope>NUCLEOTIDE SEQUENCE [LARGE SCALE GENOMIC DNA]</scope>
    <source>
        <strain evidence="19 20">OG2</strain>
    </source>
</reference>
<keyword evidence="8" id="KW-0653">Protein transport</keyword>
<keyword evidence="11" id="KW-0143">Chaperone</keyword>
<comment type="function">
    <text evidence="15">Component of the PEX1-PEX6 AAA ATPase complex, a protein dislocase complex that mediates the ATP-dependent extraction of the PEX5 receptor from peroxisomal membranes, an essential step for PEX5 recycling. Specifically recognizes PEX5 monoubiquitinated at 'Cys-6', and pulls it out of the peroxisome lumen through the PEX2-PEX10-PEX12 retrotranslocation channel. Extraction by the PEX1-PEX6 AAA ATPase complex is accompanied by unfolding of the TPR repeats and release of bound cargo from PEX5.</text>
</comment>
<comment type="similarity">
    <text evidence="2">Belongs to the AAA ATPase family.</text>
</comment>
<dbReference type="InterPro" id="IPR003593">
    <property type="entry name" value="AAA+_ATPase"/>
</dbReference>
<dbReference type="InterPro" id="IPR050168">
    <property type="entry name" value="AAA_ATPase_domain"/>
</dbReference>
<dbReference type="SMART" id="SM00382">
    <property type="entry name" value="AAA"/>
    <property type="match status" value="1"/>
</dbReference>
<evidence type="ECO:0000259" key="18">
    <source>
        <dbReference type="SMART" id="SM00382"/>
    </source>
</evidence>
<proteinExistence type="inferred from homology"/>
<dbReference type="PANTHER" id="PTHR23077:SF9">
    <property type="entry name" value="PEROXISOMAL ATPASE PEX6"/>
    <property type="match status" value="1"/>
</dbReference>
<dbReference type="GO" id="GO:0016887">
    <property type="term" value="F:ATP hydrolysis activity"/>
    <property type="evidence" value="ECO:0007669"/>
    <property type="project" value="InterPro"/>
</dbReference>
<keyword evidence="4" id="KW-0547">Nucleotide-binding</keyword>
<dbReference type="Gene3D" id="1.10.287.110">
    <property type="entry name" value="DnaJ domain"/>
    <property type="match status" value="1"/>
</dbReference>
<keyword evidence="5" id="KW-0999">Mitochondrion inner membrane</keyword>
<gene>
    <name evidence="19" type="primary">PEX6</name>
    <name evidence="19" type="ORF">C6P45_003713</name>
</gene>
<evidence type="ECO:0000256" key="15">
    <source>
        <dbReference type="ARBA" id="ARBA00045342"/>
    </source>
</evidence>
<keyword evidence="20" id="KW-1185">Reference proteome</keyword>
<keyword evidence="6" id="KW-0378">Hydrolase</keyword>
<dbReference type="SUPFAM" id="SSF46565">
    <property type="entry name" value="Chaperone J-domain"/>
    <property type="match status" value="1"/>
</dbReference>
<dbReference type="EMBL" id="PUHR01000004">
    <property type="protein sequence ID" value="KAG0672238.1"/>
    <property type="molecule type" value="Genomic_DNA"/>
</dbReference>
<keyword evidence="10" id="KW-0472">Membrane</keyword>
<dbReference type="CDD" id="cd19527">
    <property type="entry name" value="RecA-like_PEX6_r2"/>
    <property type="match status" value="1"/>
</dbReference>
<evidence type="ECO:0000256" key="6">
    <source>
        <dbReference type="ARBA" id="ARBA00022801"/>
    </source>
</evidence>
<name>A0A9P6WEL7_MAUEX</name>
<evidence type="ECO:0000256" key="2">
    <source>
        <dbReference type="ARBA" id="ARBA00006914"/>
    </source>
</evidence>
<feature type="signal peptide" evidence="17">
    <location>
        <begin position="1"/>
        <end position="18"/>
    </location>
</feature>
<evidence type="ECO:0000256" key="3">
    <source>
        <dbReference type="ARBA" id="ARBA00022593"/>
    </source>
</evidence>
<comment type="subcellular location">
    <subcellularLocation>
        <location evidence="12">Endomembrane system</location>
        <topology evidence="12">Peripheral membrane protein</topology>
        <orientation evidence="12">Cytoplasmic side</orientation>
    </subcellularLocation>
    <subcellularLocation>
        <location evidence="1">Mitochondrion inner membrane</location>
    </subcellularLocation>
</comment>
<dbReference type="GO" id="GO:0001405">
    <property type="term" value="C:PAM complex, Tim23 associated import motor"/>
    <property type="evidence" value="ECO:0007669"/>
    <property type="project" value="UniProtKB-ARBA"/>
</dbReference>
<keyword evidence="3" id="KW-0962">Peroxisome biogenesis</keyword>
<dbReference type="InterPro" id="IPR003960">
    <property type="entry name" value="ATPase_AAA_CS"/>
</dbReference>
<feature type="domain" description="AAA+ ATPase" evidence="18">
    <location>
        <begin position="894"/>
        <end position="1040"/>
    </location>
</feature>
<dbReference type="FunFam" id="1.10.287.110:FF:000001">
    <property type="entry name" value="Import inner membrane translocase subunit tim14"/>
    <property type="match status" value="1"/>
</dbReference>
<keyword evidence="8" id="KW-0811">Translocation</keyword>
<dbReference type="InterPro" id="IPR056995">
    <property type="entry name" value="PEX6_4th_dom"/>
</dbReference>
<keyword evidence="7" id="KW-0067">ATP-binding</keyword>
<dbReference type="Gene3D" id="1.10.8.60">
    <property type="match status" value="2"/>
</dbReference>
<organism evidence="19 20">
    <name type="scientific">Maudiozyma exigua</name>
    <name type="common">Yeast</name>
    <name type="synonym">Kazachstania exigua</name>
    <dbReference type="NCBI Taxonomy" id="34358"/>
    <lineage>
        <taxon>Eukaryota</taxon>
        <taxon>Fungi</taxon>
        <taxon>Dikarya</taxon>
        <taxon>Ascomycota</taxon>
        <taxon>Saccharomycotina</taxon>
        <taxon>Saccharomycetes</taxon>
        <taxon>Saccharomycetales</taxon>
        <taxon>Saccharomycetaceae</taxon>
        <taxon>Maudiozyma</taxon>
    </lineage>
</organism>
<dbReference type="InterPro" id="IPR027417">
    <property type="entry name" value="P-loop_NTPase"/>
</dbReference>
<dbReference type="GO" id="GO:0005829">
    <property type="term" value="C:cytosol"/>
    <property type="evidence" value="ECO:0007669"/>
    <property type="project" value="TreeGrafter"/>
</dbReference>
<evidence type="ECO:0000256" key="11">
    <source>
        <dbReference type="ARBA" id="ARBA00023186"/>
    </source>
</evidence>
<evidence type="ECO:0000256" key="14">
    <source>
        <dbReference type="ARBA" id="ARBA00034920"/>
    </source>
</evidence>
<dbReference type="InterPro" id="IPR036869">
    <property type="entry name" value="J_dom_sf"/>
</dbReference>
<keyword evidence="8" id="KW-0813">Transport</keyword>
<evidence type="ECO:0000256" key="16">
    <source>
        <dbReference type="ARBA" id="ARBA00048778"/>
    </source>
</evidence>
<dbReference type="InterPro" id="IPR003959">
    <property type="entry name" value="ATPase_AAA_core"/>
</dbReference>
<dbReference type="GO" id="GO:0016558">
    <property type="term" value="P:protein import into peroxisome matrix"/>
    <property type="evidence" value="ECO:0007669"/>
    <property type="project" value="TreeGrafter"/>
</dbReference>
<dbReference type="OrthoDB" id="5553750at2759"/>
<dbReference type="Proteomes" id="UP000750334">
    <property type="component" value="Unassembled WGS sequence"/>
</dbReference>
<dbReference type="Pfam" id="PF17862">
    <property type="entry name" value="AAA_lid_3"/>
    <property type="match status" value="1"/>
</dbReference>
<dbReference type="GO" id="GO:0005524">
    <property type="term" value="F:ATP binding"/>
    <property type="evidence" value="ECO:0007669"/>
    <property type="project" value="UniProtKB-KW"/>
</dbReference>
<dbReference type="PROSITE" id="PS00674">
    <property type="entry name" value="AAA"/>
    <property type="match status" value="1"/>
</dbReference>
<protein>
    <recommendedName>
        <fullName evidence="13">Peroxisomal ATPase PEX6</fullName>
    </recommendedName>
    <alternativeName>
        <fullName evidence="14">Peroxin-6</fullName>
    </alternativeName>
</protein>
<evidence type="ECO:0000256" key="17">
    <source>
        <dbReference type="SAM" id="SignalP"/>
    </source>
</evidence>
<evidence type="ECO:0000256" key="5">
    <source>
        <dbReference type="ARBA" id="ARBA00022792"/>
    </source>
</evidence>
<dbReference type="Pfam" id="PF23111">
    <property type="entry name" value="N1_PEX6"/>
    <property type="match status" value="1"/>
</dbReference>
<dbReference type="Pfam" id="PF00004">
    <property type="entry name" value="AAA"/>
    <property type="match status" value="2"/>
</dbReference>
<feature type="chain" id="PRO_5040427669" description="Peroxisomal ATPase PEX6" evidence="17">
    <location>
        <begin position="19"/>
        <end position="1170"/>
    </location>
</feature>
<dbReference type="AlphaFoldDB" id="A0A9P6WEL7"/>